<evidence type="ECO:0000313" key="2">
    <source>
        <dbReference type="Proteomes" id="UP001164718"/>
    </source>
</evidence>
<dbReference type="InterPro" id="IPR007546">
    <property type="entry name" value="DUF503"/>
</dbReference>
<dbReference type="EMBL" id="CP106878">
    <property type="protein sequence ID" value="WAA10756.1"/>
    <property type="molecule type" value="Genomic_DNA"/>
</dbReference>
<name>A0A9E8RWJ5_9BACI</name>
<keyword evidence="2" id="KW-1185">Reference proteome</keyword>
<dbReference type="PANTHER" id="PTHR36441:SF1">
    <property type="entry name" value="DUF503 DOMAIN-CONTAINING PROTEIN"/>
    <property type="match status" value="1"/>
</dbReference>
<protein>
    <submittedName>
        <fullName evidence="1">DUF503 family protein</fullName>
    </submittedName>
</protein>
<proteinExistence type="predicted"/>
<dbReference type="Pfam" id="PF04456">
    <property type="entry name" value="DUF503"/>
    <property type="match status" value="1"/>
</dbReference>
<dbReference type="AlphaFoldDB" id="A0A9E8RWJ5"/>
<dbReference type="SUPFAM" id="SSF103007">
    <property type="entry name" value="Hypothetical protein TT1725"/>
    <property type="match status" value="1"/>
</dbReference>
<dbReference type="Proteomes" id="UP001164718">
    <property type="component" value="Chromosome"/>
</dbReference>
<sequence>MILSAEIECHFYYCQSLKDKRAILQRIFTRIENKFNFAVAEIDYQNQWQRSKIALVTVSSSKEVAEREYEKVLQMIDSFPEIERTNVVIEWL</sequence>
<organism evidence="1 2">
    <name type="scientific">Fervidibacillus albus</name>
    <dbReference type="NCBI Taxonomy" id="2980026"/>
    <lineage>
        <taxon>Bacteria</taxon>
        <taxon>Bacillati</taxon>
        <taxon>Bacillota</taxon>
        <taxon>Bacilli</taxon>
        <taxon>Bacillales</taxon>
        <taxon>Bacillaceae</taxon>
        <taxon>Fervidibacillus</taxon>
    </lineage>
</organism>
<reference evidence="1" key="1">
    <citation type="submission" date="2022-09" db="EMBL/GenBank/DDBJ databases">
        <title>Complete Genomes of Fervidibacillus albus and Fervidibacillus halotolerans isolated from tidal flat sediments.</title>
        <authorList>
            <person name="Kwon K.K."/>
            <person name="Yang S.-H."/>
            <person name="Park M.J."/>
            <person name="Oh H.-M."/>
        </authorList>
    </citation>
    <scope>NUCLEOTIDE SEQUENCE</scope>
    <source>
        <strain evidence="1">MEBiC13591</strain>
    </source>
</reference>
<dbReference type="KEGG" id="faf:OE104_05410"/>
<dbReference type="RefSeq" id="WP_275418557.1">
    <property type="nucleotide sequence ID" value="NZ_CP106878.1"/>
</dbReference>
<dbReference type="InterPro" id="IPR036746">
    <property type="entry name" value="TT1725-like_sf"/>
</dbReference>
<gene>
    <name evidence="1" type="ORF">OE104_05410</name>
</gene>
<dbReference type="Gene3D" id="3.30.70.1120">
    <property type="entry name" value="TT1725-like"/>
    <property type="match status" value="1"/>
</dbReference>
<accession>A0A9E8RWJ5</accession>
<evidence type="ECO:0000313" key="1">
    <source>
        <dbReference type="EMBL" id="WAA10756.1"/>
    </source>
</evidence>
<dbReference type="PANTHER" id="PTHR36441">
    <property type="entry name" value="HYPOTHETICAL CYTOSOLIC PROTEIN"/>
    <property type="match status" value="1"/>
</dbReference>